<dbReference type="GO" id="GO:0008758">
    <property type="term" value="F:UDP-2,3-diacylglucosamine hydrolase activity"/>
    <property type="evidence" value="ECO:0007669"/>
    <property type="project" value="TreeGrafter"/>
</dbReference>
<protein>
    <submittedName>
        <fullName evidence="2">Phosphohydrolase</fullName>
    </submittedName>
</protein>
<dbReference type="PANTHER" id="PTHR31302:SF20">
    <property type="entry name" value="CONSERVED PROTEIN"/>
    <property type="match status" value="1"/>
</dbReference>
<keyword evidence="2" id="KW-0378">Hydrolase</keyword>
<evidence type="ECO:0000313" key="3">
    <source>
        <dbReference type="Proteomes" id="UP000011723"/>
    </source>
</evidence>
<dbReference type="Gene3D" id="3.60.21.10">
    <property type="match status" value="1"/>
</dbReference>
<dbReference type="EMBL" id="CP003697">
    <property type="protein sequence ID" value="AGF71335.1"/>
    <property type="molecule type" value="Genomic_DNA"/>
</dbReference>
<dbReference type="RefSeq" id="WP_015399759.1">
    <property type="nucleotide sequence ID" value="NC_020302.1"/>
</dbReference>
<accession>M1NV02</accession>
<dbReference type="GO" id="GO:0009245">
    <property type="term" value="P:lipid A biosynthetic process"/>
    <property type="evidence" value="ECO:0007669"/>
    <property type="project" value="TreeGrafter"/>
</dbReference>
<reference evidence="2 3" key="1">
    <citation type="journal article" date="2012" name="Stand. Genomic Sci.">
        <title>Genome sequence of the halotolerant bacterium Corynebacterium halotolerans type strain YIM 70093(T) (= DSM 44683(T)).</title>
        <authorList>
            <person name="Ruckert C."/>
            <person name="Albersmeier A."/>
            <person name="Al-Dilaimi A."/>
            <person name="Niehaus K."/>
            <person name="Szczepanowski R."/>
            <person name="Kalinowski J."/>
        </authorList>
    </citation>
    <scope>NUCLEOTIDE SEQUENCE [LARGE SCALE GENOMIC DNA]</scope>
    <source>
        <strain evidence="2">YIM 70093</strain>
    </source>
</reference>
<dbReference type="GO" id="GO:0016020">
    <property type="term" value="C:membrane"/>
    <property type="evidence" value="ECO:0007669"/>
    <property type="project" value="GOC"/>
</dbReference>
<keyword evidence="3" id="KW-1185">Reference proteome</keyword>
<dbReference type="eggNOG" id="COG1408">
    <property type="taxonomic scope" value="Bacteria"/>
</dbReference>
<dbReference type="OrthoDB" id="9780884at2"/>
<dbReference type="InterPro" id="IPR029052">
    <property type="entry name" value="Metallo-depent_PP-like"/>
</dbReference>
<dbReference type="STRING" id="1121362.A605_01605"/>
<dbReference type="InterPro" id="IPR051158">
    <property type="entry name" value="Metallophosphoesterase_sf"/>
</dbReference>
<evidence type="ECO:0000313" key="2">
    <source>
        <dbReference type="EMBL" id="AGF71335.1"/>
    </source>
</evidence>
<evidence type="ECO:0000259" key="1">
    <source>
        <dbReference type="Pfam" id="PF00149"/>
    </source>
</evidence>
<dbReference type="Proteomes" id="UP000011723">
    <property type="component" value="Chromosome"/>
</dbReference>
<dbReference type="InterPro" id="IPR004843">
    <property type="entry name" value="Calcineurin-like_PHP"/>
</dbReference>
<organism evidence="2 3">
    <name type="scientific">Corynebacterium halotolerans YIM 70093 = DSM 44683</name>
    <dbReference type="NCBI Taxonomy" id="1121362"/>
    <lineage>
        <taxon>Bacteria</taxon>
        <taxon>Bacillati</taxon>
        <taxon>Actinomycetota</taxon>
        <taxon>Actinomycetes</taxon>
        <taxon>Mycobacteriales</taxon>
        <taxon>Corynebacteriaceae</taxon>
        <taxon>Corynebacterium</taxon>
    </lineage>
</organism>
<dbReference type="HOGENOM" id="CLU_025443_4_0_11"/>
<dbReference type="Pfam" id="PF00149">
    <property type="entry name" value="Metallophos"/>
    <property type="match status" value="1"/>
</dbReference>
<name>M1NV02_9CORY</name>
<sequence length="306" mass="33246">MNTSAKRVLGNVAAVVGAGAATGAGLAAWGHSELTKFELKQIDLPLLAPGALRGAGEFKLLHVSDLHMIPGQQTKIAWVSALDALQPDLVVNTGDNLSDERSVPDVLRALGPLLKRPGMFVFGTNDYWAPRLANPFGYLVGRKRVPSYIDLPWRDMRAAFIEHGWRDATHTRHEFQVGPVRIAAAGVDDPHHDLDDYDEIAGPPNRDSDLSLALLHTPEPRVLGRFAEDGYQLSLSGHTHGGQICLPGGRALVTNCGIDRRRVAGLHEFGPMLMHVSTGLGTSKYAPARLFCRPSATLLRIMERPE</sequence>
<dbReference type="KEGG" id="chn:A605_01605"/>
<feature type="domain" description="Calcineurin-like phosphoesterase" evidence="1">
    <location>
        <begin position="58"/>
        <end position="241"/>
    </location>
</feature>
<dbReference type="AlphaFoldDB" id="M1NV02"/>
<dbReference type="PATRIC" id="fig|1121362.3.peg.315"/>
<gene>
    <name evidence="2" type="ORF">A605_01605</name>
</gene>
<proteinExistence type="predicted"/>
<dbReference type="SUPFAM" id="SSF56300">
    <property type="entry name" value="Metallo-dependent phosphatases"/>
    <property type="match status" value="1"/>
</dbReference>
<dbReference type="PANTHER" id="PTHR31302">
    <property type="entry name" value="TRANSMEMBRANE PROTEIN WITH METALLOPHOSPHOESTERASE DOMAIN-RELATED"/>
    <property type="match status" value="1"/>
</dbReference>